<evidence type="ECO:0000313" key="2">
    <source>
        <dbReference type="EMBL" id="NLH34787.1"/>
    </source>
</evidence>
<dbReference type="AlphaFoldDB" id="A0A847J0B3"/>
<dbReference type="InterPro" id="IPR041627">
    <property type="entry name" value="AAA_lid_6"/>
</dbReference>
<comment type="caution">
    <text evidence="2">The sequence shown here is derived from an EMBL/GenBank/DDBJ whole genome shotgun (WGS) entry which is preliminary data.</text>
</comment>
<feature type="domain" description="CbbX AAA lid" evidence="1">
    <location>
        <begin position="11"/>
        <end position="67"/>
    </location>
</feature>
<dbReference type="Gene3D" id="1.10.8.60">
    <property type="match status" value="1"/>
</dbReference>
<evidence type="ECO:0000313" key="3">
    <source>
        <dbReference type="Proteomes" id="UP000559962"/>
    </source>
</evidence>
<sequence length="84" mass="9822">MAFYQRVNYMKLDNLFETVSHQKDFGDGRFVRNLLEKAELKQASRLIAYGVENLCEEDLTTFVAEDFETPQEMLVCQEPIGFFC</sequence>
<name>A0A847J0B3_9LACT</name>
<dbReference type="Proteomes" id="UP000559962">
    <property type="component" value="Unassembled WGS sequence"/>
</dbReference>
<evidence type="ECO:0000259" key="1">
    <source>
        <dbReference type="Pfam" id="PF17866"/>
    </source>
</evidence>
<dbReference type="Pfam" id="PF17866">
    <property type="entry name" value="AAA_lid_6"/>
    <property type="match status" value="1"/>
</dbReference>
<accession>A0A847J0B3</accession>
<protein>
    <recommendedName>
        <fullName evidence="1">CbbX AAA lid domain-containing protein</fullName>
    </recommendedName>
</protein>
<organism evidence="2 3">
    <name type="scientific">Pseudolactococcus chungangensis</name>
    <dbReference type="NCBI Taxonomy" id="451457"/>
    <lineage>
        <taxon>Bacteria</taxon>
        <taxon>Bacillati</taxon>
        <taxon>Bacillota</taxon>
        <taxon>Bacilli</taxon>
        <taxon>Lactobacillales</taxon>
        <taxon>Streptococcaceae</taxon>
        <taxon>Pseudolactococcus</taxon>
    </lineage>
</organism>
<dbReference type="EMBL" id="JAAYVO010000025">
    <property type="protein sequence ID" value="NLH34787.1"/>
    <property type="molecule type" value="Genomic_DNA"/>
</dbReference>
<proteinExistence type="predicted"/>
<reference evidence="2 3" key="1">
    <citation type="journal article" date="2020" name="Biotechnol. Biofuels">
        <title>New insights from the biogas microbiome by comprehensive genome-resolved metagenomics of nearly 1600 species originating from multiple anaerobic digesters.</title>
        <authorList>
            <person name="Campanaro S."/>
            <person name="Treu L."/>
            <person name="Rodriguez-R L.M."/>
            <person name="Kovalovszki A."/>
            <person name="Ziels R.M."/>
            <person name="Maus I."/>
            <person name="Zhu X."/>
            <person name="Kougias P.G."/>
            <person name="Basile A."/>
            <person name="Luo G."/>
            <person name="Schluter A."/>
            <person name="Konstantinidis K.T."/>
            <person name="Angelidaki I."/>
        </authorList>
    </citation>
    <scope>NUCLEOTIDE SEQUENCE [LARGE SCALE GENOMIC DNA]</scope>
    <source>
        <strain evidence="2">AS27yjCOA_61</strain>
    </source>
</reference>
<gene>
    <name evidence="2" type="ORF">GX453_01965</name>
</gene>